<keyword evidence="7" id="KW-0175">Coiled coil</keyword>
<protein>
    <recommendedName>
        <fullName evidence="4">Ribosome biogenesis protein NOP53</fullName>
    </recommendedName>
</protein>
<proteinExistence type="inferred from homology"/>
<dbReference type="PIRSF" id="PIRSF017302">
    <property type="entry name" value="Gltscr2"/>
    <property type="match status" value="1"/>
</dbReference>
<dbReference type="GO" id="GO:0000027">
    <property type="term" value="P:ribosomal large subunit assembly"/>
    <property type="evidence" value="ECO:0007669"/>
    <property type="project" value="TreeGrafter"/>
</dbReference>
<dbReference type="Pfam" id="PF07767">
    <property type="entry name" value="Nop53"/>
    <property type="match status" value="1"/>
</dbReference>
<organism evidence="8 9">
    <name type="scientific">Fasciola hepatica</name>
    <name type="common">Liver fluke</name>
    <dbReference type="NCBI Taxonomy" id="6192"/>
    <lineage>
        <taxon>Eukaryota</taxon>
        <taxon>Metazoa</taxon>
        <taxon>Spiralia</taxon>
        <taxon>Lophotrochozoa</taxon>
        <taxon>Platyhelminthes</taxon>
        <taxon>Trematoda</taxon>
        <taxon>Digenea</taxon>
        <taxon>Plagiorchiida</taxon>
        <taxon>Echinostomata</taxon>
        <taxon>Echinostomatoidea</taxon>
        <taxon>Fasciolidae</taxon>
        <taxon>Fasciola</taxon>
    </lineage>
</organism>
<evidence type="ECO:0000256" key="2">
    <source>
        <dbReference type="ARBA" id="ARBA00004642"/>
    </source>
</evidence>
<dbReference type="GO" id="GO:0005730">
    <property type="term" value="C:nucleolus"/>
    <property type="evidence" value="ECO:0007669"/>
    <property type="project" value="UniProtKB-SubCell"/>
</dbReference>
<evidence type="ECO:0000256" key="6">
    <source>
        <dbReference type="ARBA" id="ARBA00023242"/>
    </source>
</evidence>
<comment type="similarity">
    <text evidence="3">Belongs to the NOP53 family.</text>
</comment>
<dbReference type="GO" id="GO:0005654">
    <property type="term" value="C:nucleoplasm"/>
    <property type="evidence" value="ECO:0007669"/>
    <property type="project" value="UniProtKB-SubCell"/>
</dbReference>
<dbReference type="PANTHER" id="PTHR14211:SF7">
    <property type="entry name" value="RIBOSOME BIOGENESIS PROTEIN NOP53"/>
    <property type="match status" value="1"/>
</dbReference>
<dbReference type="GO" id="GO:0008097">
    <property type="term" value="F:5S rRNA binding"/>
    <property type="evidence" value="ECO:0007669"/>
    <property type="project" value="TreeGrafter"/>
</dbReference>
<evidence type="ECO:0000256" key="7">
    <source>
        <dbReference type="SAM" id="Coils"/>
    </source>
</evidence>
<dbReference type="EMBL" id="JXXN02007009">
    <property type="protein sequence ID" value="THD19221.1"/>
    <property type="molecule type" value="Genomic_DNA"/>
</dbReference>
<evidence type="ECO:0000256" key="1">
    <source>
        <dbReference type="ARBA" id="ARBA00004604"/>
    </source>
</evidence>
<dbReference type="GO" id="GO:0006364">
    <property type="term" value="P:rRNA processing"/>
    <property type="evidence" value="ECO:0007669"/>
    <property type="project" value="TreeGrafter"/>
</dbReference>
<sequence>MSITNLNVSGVFRRLFSIGLLYSSPFLMKKLGKNKKKQWKHCYADLEDKLDAVQKQRQISKEGFLLGKIEKKKRDKNSAKAFPDIPSVSDGQPRLKKYTVQKLIRSAVDLWESVPKNIIPKRDKPKLVLPAPGQSYNPSLEDHHTMLSALAKSELEKRRREAKTDRFLKGLGGSRPTTDPIEEAKSFIHNLTTDPKLQASSVEQEEEEVNIPRKPKKVNLERRMAVELENIPKLLKEIKRENQARSQRRKLLKTRREHRKNLRQMELDVPFQLPNELVPALRKLTPECDLLHEIEKRKNKVPRARKTLGLNKNTKSYERR</sequence>
<comment type="subcellular location">
    <subcellularLocation>
        <location evidence="1">Nucleus</location>
        <location evidence="1">Nucleolus</location>
    </subcellularLocation>
    <subcellularLocation>
        <location evidence="2">Nucleus</location>
        <location evidence="2">Nucleoplasm</location>
    </subcellularLocation>
</comment>
<comment type="caution">
    <text evidence="8">The sequence shown here is derived from an EMBL/GenBank/DDBJ whole genome shotgun (WGS) entry which is preliminary data.</text>
</comment>
<dbReference type="InterPro" id="IPR011687">
    <property type="entry name" value="Nop53/GLTSCR2"/>
</dbReference>
<keyword evidence="6" id="KW-0539">Nucleus</keyword>
<name>A0A4E0R0Z4_FASHE</name>
<keyword evidence="9" id="KW-1185">Reference proteome</keyword>
<accession>A0A4E0R0Z4</accession>
<evidence type="ECO:0000313" key="8">
    <source>
        <dbReference type="EMBL" id="THD19221.1"/>
    </source>
</evidence>
<evidence type="ECO:0000256" key="5">
    <source>
        <dbReference type="ARBA" id="ARBA00022517"/>
    </source>
</evidence>
<evidence type="ECO:0000313" key="9">
    <source>
        <dbReference type="Proteomes" id="UP000230066"/>
    </source>
</evidence>
<evidence type="ECO:0000256" key="4">
    <source>
        <dbReference type="ARBA" id="ARBA00018339"/>
    </source>
</evidence>
<keyword evidence="5" id="KW-0690">Ribosome biogenesis</keyword>
<dbReference type="PANTHER" id="PTHR14211">
    <property type="entry name" value="GLIOMA SUPPRESSOR CANDIDATE REGION GENE 2"/>
    <property type="match status" value="1"/>
</dbReference>
<feature type="coiled-coil region" evidence="7">
    <location>
        <begin position="36"/>
        <end position="63"/>
    </location>
</feature>
<reference evidence="8" key="1">
    <citation type="submission" date="2019-03" db="EMBL/GenBank/DDBJ databases">
        <title>Improved annotation for the trematode Fasciola hepatica.</title>
        <authorList>
            <person name="Choi Y.-J."/>
            <person name="Martin J."/>
            <person name="Mitreva M."/>
        </authorList>
    </citation>
    <scope>NUCLEOTIDE SEQUENCE [LARGE SCALE GENOMIC DNA]</scope>
</reference>
<dbReference type="Proteomes" id="UP000230066">
    <property type="component" value="Unassembled WGS sequence"/>
</dbReference>
<gene>
    <name evidence="8" type="ORF">D915_010088</name>
</gene>
<evidence type="ECO:0000256" key="3">
    <source>
        <dbReference type="ARBA" id="ARBA00008838"/>
    </source>
</evidence>
<dbReference type="AlphaFoldDB" id="A0A4E0R0Z4"/>